<name>A0A936ZVE9_9FLAO</name>
<accession>A0A936ZVE9</accession>
<proteinExistence type="predicted"/>
<sequence length="106" mass="12575">MNISVDKEQDIYININELAQAIVHKIITDEYGEKHFPNGIYKQNKPGEYSEEVIVFFAQRYFDYRKLIELAEVPLPVEEPPQEKKTSKPKSWSTKVRGFLKRFFSY</sequence>
<dbReference type="EMBL" id="JAERQJ010000017">
    <property type="protein sequence ID" value="MBL0686102.1"/>
    <property type="molecule type" value="Genomic_DNA"/>
</dbReference>
<organism evidence="1 2">
    <name type="scientific">Aquimarina mytili</name>
    <dbReference type="NCBI Taxonomy" id="874423"/>
    <lineage>
        <taxon>Bacteria</taxon>
        <taxon>Pseudomonadati</taxon>
        <taxon>Bacteroidota</taxon>
        <taxon>Flavobacteriia</taxon>
        <taxon>Flavobacteriales</taxon>
        <taxon>Flavobacteriaceae</taxon>
        <taxon>Aquimarina</taxon>
    </lineage>
</organism>
<dbReference type="AlphaFoldDB" id="A0A936ZVE9"/>
<comment type="caution">
    <text evidence="1">The sequence shown here is derived from an EMBL/GenBank/DDBJ whole genome shotgun (WGS) entry which is preliminary data.</text>
</comment>
<evidence type="ECO:0000313" key="1">
    <source>
        <dbReference type="EMBL" id="MBL0686102.1"/>
    </source>
</evidence>
<gene>
    <name evidence="1" type="ORF">JJQ60_21420</name>
</gene>
<protein>
    <submittedName>
        <fullName evidence="1">Uncharacterized protein</fullName>
    </submittedName>
</protein>
<dbReference type="RefSeq" id="WP_201924659.1">
    <property type="nucleotide sequence ID" value="NZ_BAABAX010000013.1"/>
</dbReference>
<dbReference type="Proteomes" id="UP000651057">
    <property type="component" value="Unassembled WGS sequence"/>
</dbReference>
<evidence type="ECO:0000313" key="2">
    <source>
        <dbReference type="Proteomes" id="UP000651057"/>
    </source>
</evidence>
<keyword evidence="2" id="KW-1185">Reference proteome</keyword>
<reference evidence="1" key="1">
    <citation type="submission" date="2021-01" db="EMBL/GenBank/DDBJ databases">
        <authorList>
            <person name="Zhong Y.L."/>
        </authorList>
    </citation>
    <scope>NUCLEOTIDE SEQUENCE</scope>
    <source>
        <strain evidence="1">KCTC 23302</strain>
    </source>
</reference>